<reference evidence="12" key="1">
    <citation type="submission" date="2025-08" db="UniProtKB">
        <authorList>
            <consortium name="RefSeq"/>
        </authorList>
    </citation>
    <scope>IDENTIFICATION</scope>
    <source>
        <tissue evidence="12">Muscle</tissue>
    </source>
</reference>
<keyword evidence="7 10" id="KW-1133">Transmembrane helix</keyword>
<dbReference type="Proteomes" id="UP000694941">
    <property type="component" value="Unplaced"/>
</dbReference>
<keyword evidence="8 10" id="KW-0472">Membrane</keyword>
<evidence type="ECO:0000313" key="11">
    <source>
        <dbReference type="Proteomes" id="UP000694941"/>
    </source>
</evidence>
<feature type="region of interest" description="Disordered" evidence="9">
    <location>
        <begin position="261"/>
        <end position="288"/>
    </location>
</feature>
<accession>A0ABM1S8H9</accession>
<evidence type="ECO:0000256" key="3">
    <source>
        <dbReference type="ARBA" id="ARBA00009908"/>
    </source>
</evidence>
<proteinExistence type="inferred from homology"/>
<comment type="subcellular location">
    <subcellularLocation>
        <location evidence="1">Early endosome membrane</location>
    </subcellularLocation>
    <subcellularLocation>
        <location evidence="2">Endosome membrane</location>
        <topology evidence="2">Single-pass membrane protein</topology>
    </subcellularLocation>
</comment>
<feature type="transmembrane region" description="Helical" evidence="10">
    <location>
        <begin position="35"/>
        <end position="57"/>
    </location>
</feature>
<keyword evidence="11" id="KW-1185">Reference proteome</keyword>
<dbReference type="RefSeq" id="XP_022239934.1">
    <property type="nucleotide sequence ID" value="XM_022384226.1"/>
</dbReference>
<keyword evidence="5" id="KW-0734">Signal transduction inhibitor</keyword>
<sequence>MTEVFAMNITTTSSIYHVNDSLIFKLQPASVKVSVIQIVIIVIAVVLMLGLITCIISHYKMGLWSWREGWGRPSFNPSEPQSLLQVNPSQNLPSLEHNYTPAPHSSILYSSDNVEEHQRREVFSQHDRQIRQQAMQMDITLGLPATITLPDGEEFPYNSLKSIHLQDYCQDNEILRTWIKPPPNRTVFEEESPPHYQSNSFILLSKPAVLQNSNITPLVIHSNRISLDFNACFPNNQCSYVQEPCNSMLHSNVRIPNMMATRDTTGGSSDSRDISSKTQSFFTASDPPPFYSDLTISQNQDLSSDTTISKV</sequence>
<keyword evidence="4 10" id="KW-0812">Transmembrane</keyword>
<organism evidence="11 12">
    <name type="scientific">Limulus polyphemus</name>
    <name type="common">Atlantic horseshoe crab</name>
    <dbReference type="NCBI Taxonomy" id="6850"/>
    <lineage>
        <taxon>Eukaryota</taxon>
        <taxon>Metazoa</taxon>
        <taxon>Ecdysozoa</taxon>
        <taxon>Arthropoda</taxon>
        <taxon>Chelicerata</taxon>
        <taxon>Merostomata</taxon>
        <taxon>Xiphosura</taxon>
        <taxon>Limulidae</taxon>
        <taxon>Limulus</taxon>
    </lineage>
</organism>
<evidence type="ECO:0000256" key="6">
    <source>
        <dbReference type="ARBA" id="ARBA00022753"/>
    </source>
</evidence>
<dbReference type="InterPro" id="IPR043445">
    <property type="entry name" value="TMEPAI/LRAD4"/>
</dbReference>
<protein>
    <submittedName>
        <fullName evidence="12">Protein TMEPAI-like isoform X1</fullName>
    </submittedName>
</protein>
<evidence type="ECO:0000256" key="9">
    <source>
        <dbReference type="SAM" id="MobiDB-lite"/>
    </source>
</evidence>
<evidence type="ECO:0000256" key="2">
    <source>
        <dbReference type="ARBA" id="ARBA00004190"/>
    </source>
</evidence>
<dbReference type="PANTHER" id="PTHR16514">
    <property type="entry name" value="LOW DENSITY LIPOPROTEIN RECEPTOR CLASS A DOMAIN-CONTAINING 4A"/>
    <property type="match status" value="1"/>
</dbReference>
<dbReference type="GeneID" id="111085473"/>
<evidence type="ECO:0000256" key="1">
    <source>
        <dbReference type="ARBA" id="ARBA00004146"/>
    </source>
</evidence>
<evidence type="ECO:0000313" key="12">
    <source>
        <dbReference type="RefSeq" id="XP_022239934.1"/>
    </source>
</evidence>
<evidence type="ECO:0000256" key="10">
    <source>
        <dbReference type="SAM" id="Phobius"/>
    </source>
</evidence>
<comment type="similarity">
    <text evidence="3">Belongs to the PMEPA1 family.</text>
</comment>
<name>A0ABM1S8H9_LIMPO</name>
<evidence type="ECO:0000256" key="5">
    <source>
        <dbReference type="ARBA" id="ARBA00022700"/>
    </source>
</evidence>
<dbReference type="PANTHER" id="PTHR16514:SF3">
    <property type="entry name" value="LOW-DENSITY LIPOPROTEIN RECEPTOR CLASS A DOMAIN-CONTAINING PROTEIN 4-LIKE ISOFORM X1"/>
    <property type="match status" value="1"/>
</dbReference>
<evidence type="ECO:0000256" key="8">
    <source>
        <dbReference type="ARBA" id="ARBA00023136"/>
    </source>
</evidence>
<gene>
    <name evidence="12" type="primary">LOC111085473</name>
</gene>
<keyword evidence="6" id="KW-0967">Endosome</keyword>
<evidence type="ECO:0000256" key="4">
    <source>
        <dbReference type="ARBA" id="ARBA00022692"/>
    </source>
</evidence>
<evidence type="ECO:0000256" key="7">
    <source>
        <dbReference type="ARBA" id="ARBA00022989"/>
    </source>
</evidence>